<organism evidence="14 15">
    <name type="scientific">Oryzias latipes</name>
    <name type="common">Japanese rice fish</name>
    <name type="synonym">Japanese killifish</name>
    <dbReference type="NCBI Taxonomy" id="8090"/>
    <lineage>
        <taxon>Eukaryota</taxon>
        <taxon>Metazoa</taxon>
        <taxon>Chordata</taxon>
        <taxon>Craniata</taxon>
        <taxon>Vertebrata</taxon>
        <taxon>Euteleostomi</taxon>
        <taxon>Actinopterygii</taxon>
        <taxon>Neopterygii</taxon>
        <taxon>Teleostei</taxon>
        <taxon>Neoteleostei</taxon>
        <taxon>Acanthomorphata</taxon>
        <taxon>Ovalentaria</taxon>
        <taxon>Atherinomorphae</taxon>
        <taxon>Beloniformes</taxon>
        <taxon>Adrianichthyidae</taxon>
        <taxon>Oryziinae</taxon>
        <taxon>Oryzias</taxon>
    </lineage>
</organism>
<keyword evidence="4" id="KW-0963">Cytoplasm</keyword>
<evidence type="ECO:0000256" key="4">
    <source>
        <dbReference type="ARBA" id="ARBA00022490"/>
    </source>
</evidence>
<evidence type="ECO:0000313" key="14">
    <source>
        <dbReference type="Ensembl" id="ENSORLP00015021467.1"/>
    </source>
</evidence>
<dbReference type="InterPro" id="IPR037876">
    <property type="entry name" value="ACD_HspB1"/>
</dbReference>
<evidence type="ECO:0000256" key="8">
    <source>
        <dbReference type="ARBA" id="ARBA00023212"/>
    </source>
</evidence>
<dbReference type="InterPro" id="IPR001436">
    <property type="entry name" value="Alpha-crystallin/sHSP_animal"/>
</dbReference>
<evidence type="ECO:0000256" key="1">
    <source>
        <dbReference type="ARBA" id="ARBA00004123"/>
    </source>
</evidence>
<evidence type="ECO:0000256" key="12">
    <source>
        <dbReference type="RuleBase" id="RU003616"/>
    </source>
</evidence>
<keyword evidence="8" id="KW-0206">Cytoskeleton</keyword>
<evidence type="ECO:0000256" key="6">
    <source>
        <dbReference type="ARBA" id="ARBA00023016"/>
    </source>
</evidence>
<name>A0A3P9IN64_ORYLA</name>
<dbReference type="PRINTS" id="PR00299">
    <property type="entry name" value="ACRYSTALLIN"/>
</dbReference>
<dbReference type="InterPro" id="IPR008978">
    <property type="entry name" value="HSP20-like_chaperone"/>
</dbReference>
<evidence type="ECO:0000256" key="9">
    <source>
        <dbReference type="ARBA" id="ARBA00023242"/>
    </source>
</evidence>
<keyword evidence="6" id="KW-0346">Stress response</keyword>
<dbReference type="GO" id="GO:0005634">
    <property type="term" value="C:nucleus"/>
    <property type="evidence" value="ECO:0007669"/>
    <property type="project" value="UniProtKB-SubCell"/>
</dbReference>
<dbReference type="Pfam" id="PF00011">
    <property type="entry name" value="HSP20"/>
    <property type="match status" value="1"/>
</dbReference>
<reference evidence="14" key="3">
    <citation type="submission" date="2025-08" db="UniProtKB">
        <authorList>
            <consortium name="Ensembl"/>
        </authorList>
    </citation>
    <scope>IDENTIFICATION</scope>
    <source>
        <strain evidence="14">HSOK</strain>
    </source>
</reference>
<reference evidence="14" key="4">
    <citation type="submission" date="2025-09" db="UniProtKB">
        <authorList>
            <consortium name="Ensembl"/>
        </authorList>
    </citation>
    <scope>IDENTIFICATION</scope>
    <source>
        <strain evidence="14">HSOK</strain>
    </source>
</reference>
<dbReference type="SUPFAM" id="SSF49764">
    <property type="entry name" value="HSP20-like chaperones"/>
    <property type="match status" value="1"/>
</dbReference>
<evidence type="ECO:0000256" key="10">
    <source>
        <dbReference type="ARBA" id="ARBA00032073"/>
    </source>
</evidence>
<protein>
    <recommendedName>
        <fullName evidence="3">Heat shock protein beta-1</fullName>
    </recommendedName>
    <alternativeName>
        <fullName evidence="10">Heat shock 27 kDa protein</fullName>
    </alternativeName>
</protein>
<reference key="1">
    <citation type="journal article" date="2007" name="Nature">
        <title>The medaka draft genome and insights into vertebrate genome evolution.</title>
        <authorList>
            <person name="Kasahara M."/>
            <person name="Naruse K."/>
            <person name="Sasaki S."/>
            <person name="Nakatani Y."/>
            <person name="Qu W."/>
            <person name="Ahsan B."/>
            <person name="Yamada T."/>
            <person name="Nagayasu Y."/>
            <person name="Doi K."/>
            <person name="Kasai Y."/>
            <person name="Jindo T."/>
            <person name="Kobayashi D."/>
            <person name="Shimada A."/>
            <person name="Toyoda A."/>
            <person name="Kuroki Y."/>
            <person name="Fujiyama A."/>
            <person name="Sasaki T."/>
            <person name="Shimizu A."/>
            <person name="Asakawa S."/>
            <person name="Shimizu N."/>
            <person name="Hashimoto S."/>
            <person name="Yang J."/>
            <person name="Lee Y."/>
            <person name="Matsushima K."/>
            <person name="Sugano S."/>
            <person name="Sakaizumi M."/>
            <person name="Narita T."/>
            <person name="Ohishi K."/>
            <person name="Haga S."/>
            <person name="Ohta F."/>
            <person name="Nomoto H."/>
            <person name="Nogata K."/>
            <person name="Morishita T."/>
            <person name="Endo T."/>
            <person name="Shin-I T."/>
            <person name="Takeda H."/>
            <person name="Morishita S."/>
            <person name="Kohara Y."/>
        </authorList>
    </citation>
    <scope>NUCLEOTIDE SEQUENCE [LARGE SCALE GENOMIC DNA]</scope>
    <source>
        <strain>Hd-rR</strain>
    </source>
</reference>
<dbReference type="Proteomes" id="UP000265200">
    <property type="component" value="Chromosome 14"/>
</dbReference>
<dbReference type="PANTHER" id="PTHR45640">
    <property type="entry name" value="HEAT SHOCK PROTEIN HSP-12.2-RELATED"/>
    <property type="match status" value="1"/>
</dbReference>
<dbReference type="GO" id="GO:0005819">
    <property type="term" value="C:spindle"/>
    <property type="evidence" value="ECO:0007669"/>
    <property type="project" value="UniProtKB-SubCell"/>
</dbReference>
<keyword evidence="9" id="KW-0539">Nucleus</keyword>
<evidence type="ECO:0000256" key="7">
    <source>
        <dbReference type="ARBA" id="ARBA00023186"/>
    </source>
</evidence>
<keyword evidence="5" id="KW-0597">Phosphoprotein</keyword>
<dbReference type="Ensembl" id="ENSORLT00015030901.1">
    <property type="protein sequence ID" value="ENSORLP00015021467.1"/>
    <property type="gene ID" value="ENSORLG00015022687.1"/>
</dbReference>
<evidence type="ECO:0000256" key="3">
    <source>
        <dbReference type="ARBA" id="ARBA00018962"/>
    </source>
</evidence>
<dbReference type="AlphaFoldDB" id="A0A3P9IN64"/>
<sequence length="244" mass="27353">MAERNIPFTVHRSPSWDPWHQVSRLFDQGFGMPPLNEDFSTFPNAHWPGYVRAPFMSPEMGALLHHPPHTVHPSQLMGHRALSRQLSSGLSEIKQTQDNWKVALDVSHFSPEELVVKTKDGILEISGKHEERQDEHGYVSRCFTRKYSLPPGAITEKVASSLSPEGVLVVEAPLNKPAIESAEKTIPVKVEGKVCRGFWSDLLPPNRFTHIHVGFLRSTPIRPHPSTTYDQADFSTTAPPLGQM</sequence>
<proteinExistence type="inferred from homology"/>
<feature type="domain" description="SHSP" evidence="13">
    <location>
        <begin position="81"/>
        <end position="191"/>
    </location>
</feature>
<dbReference type="CDD" id="cd06475">
    <property type="entry name" value="ACD_HspB1_like"/>
    <property type="match status" value="1"/>
</dbReference>
<accession>A0A3P9IN64</accession>
<reference evidence="14 15" key="2">
    <citation type="submission" date="2017-04" db="EMBL/GenBank/DDBJ databases">
        <title>CpG methylation of centromeres and impact of large insertions on vertebrate speciation.</title>
        <authorList>
            <person name="Ichikawa K."/>
            <person name="Yoshimura J."/>
            <person name="Morishita S."/>
        </authorList>
    </citation>
    <scope>NUCLEOTIDE SEQUENCE</scope>
    <source>
        <strain evidence="14 15">HSOK</strain>
    </source>
</reference>
<dbReference type="PANTHER" id="PTHR45640:SF7">
    <property type="entry name" value="HEAT SHOCK PROTEIN BETA-1"/>
    <property type="match status" value="1"/>
</dbReference>
<dbReference type="Gene3D" id="2.60.40.790">
    <property type="match status" value="1"/>
</dbReference>
<keyword evidence="7" id="KW-0143">Chaperone</keyword>
<comment type="similarity">
    <text evidence="11 12">Belongs to the small heat shock protein (HSP20) family.</text>
</comment>
<evidence type="ECO:0000256" key="2">
    <source>
        <dbReference type="ARBA" id="ARBA00004186"/>
    </source>
</evidence>
<dbReference type="PROSITE" id="PS01031">
    <property type="entry name" value="SHSP"/>
    <property type="match status" value="1"/>
</dbReference>
<evidence type="ECO:0000259" key="13">
    <source>
        <dbReference type="PROSITE" id="PS01031"/>
    </source>
</evidence>
<evidence type="ECO:0000256" key="5">
    <source>
        <dbReference type="ARBA" id="ARBA00022553"/>
    </source>
</evidence>
<evidence type="ECO:0000256" key="11">
    <source>
        <dbReference type="PROSITE-ProRule" id="PRU00285"/>
    </source>
</evidence>
<comment type="subcellular location">
    <subcellularLocation>
        <location evidence="2">Cytoplasm</location>
        <location evidence="2">Cytoskeleton</location>
        <location evidence="2">Spindle</location>
    </subcellularLocation>
    <subcellularLocation>
        <location evidence="1">Nucleus</location>
    </subcellularLocation>
</comment>
<dbReference type="InterPro" id="IPR002068">
    <property type="entry name" value="A-crystallin/Hsp20_dom"/>
</dbReference>
<evidence type="ECO:0000313" key="15">
    <source>
        <dbReference type="Proteomes" id="UP000265200"/>
    </source>
</evidence>